<protein>
    <submittedName>
        <fullName evidence="1">Uncharacterized protein</fullName>
    </submittedName>
</protein>
<accession>A0A512M7N4</accession>
<dbReference type="EMBL" id="BKAG01000011">
    <property type="protein sequence ID" value="GEP42734.1"/>
    <property type="molecule type" value="Genomic_DNA"/>
</dbReference>
<proteinExistence type="predicted"/>
<organism evidence="1 2">
    <name type="scientific">Brevifollis gellanilyticus</name>
    <dbReference type="NCBI Taxonomy" id="748831"/>
    <lineage>
        <taxon>Bacteria</taxon>
        <taxon>Pseudomonadati</taxon>
        <taxon>Verrucomicrobiota</taxon>
        <taxon>Verrucomicrobiia</taxon>
        <taxon>Verrucomicrobiales</taxon>
        <taxon>Verrucomicrobiaceae</taxon>
    </lineage>
</organism>
<name>A0A512M7N4_9BACT</name>
<sequence length="120" mass="13215">MPYTYDFVEGSDGNDLYLGFTCHSNDGGFLGEVSFLASAEHITLNASAVPPVSAESLRDAIRKAVLASPHRVARSRVTVTWTSGEIDEARNSVPRAYGFDGDRYLDELAPEHTIDWSEYD</sequence>
<dbReference type="AlphaFoldDB" id="A0A512M7N4"/>
<evidence type="ECO:0000313" key="1">
    <source>
        <dbReference type="EMBL" id="GEP42734.1"/>
    </source>
</evidence>
<comment type="caution">
    <text evidence="1">The sequence shown here is derived from an EMBL/GenBank/DDBJ whole genome shotgun (WGS) entry which is preliminary data.</text>
</comment>
<gene>
    <name evidence="1" type="ORF">BGE01nite_20250</name>
</gene>
<reference evidence="1 2" key="1">
    <citation type="submission" date="2019-07" db="EMBL/GenBank/DDBJ databases">
        <title>Whole genome shotgun sequence of Brevifollis gellanilyticus NBRC 108608.</title>
        <authorList>
            <person name="Hosoyama A."/>
            <person name="Uohara A."/>
            <person name="Ohji S."/>
            <person name="Ichikawa N."/>
        </authorList>
    </citation>
    <scope>NUCLEOTIDE SEQUENCE [LARGE SCALE GENOMIC DNA]</scope>
    <source>
        <strain evidence="1 2">NBRC 108608</strain>
    </source>
</reference>
<dbReference type="Proteomes" id="UP000321577">
    <property type="component" value="Unassembled WGS sequence"/>
</dbReference>
<evidence type="ECO:0000313" key="2">
    <source>
        <dbReference type="Proteomes" id="UP000321577"/>
    </source>
</evidence>
<keyword evidence="2" id="KW-1185">Reference proteome</keyword>